<dbReference type="InterPro" id="IPR051477">
    <property type="entry name" value="Expansin_CellWall"/>
</dbReference>
<keyword evidence="1 2" id="KW-0732">Signal</keyword>
<dbReference type="PANTHER" id="PTHR31836">
    <property type="match status" value="1"/>
</dbReference>
<dbReference type="InterPro" id="IPR036908">
    <property type="entry name" value="RlpA-like_sf"/>
</dbReference>
<proteinExistence type="predicted"/>
<evidence type="ECO:0000313" key="4">
    <source>
        <dbReference type="Proteomes" id="UP001391051"/>
    </source>
</evidence>
<sequence length="134" mass="13945">MQFFTTLLLAAASFAAAAPTEGASENAAPKLEARAYSGDMTYYTAGLGACGQTNNNNDAIVALPSHFFTAANPNKDPQCNRTIRITYKGKSKTAKVVDKCAGCAGNSIDVTPSVFTALVGGLSAGRVQVTWDFV</sequence>
<evidence type="ECO:0000256" key="2">
    <source>
        <dbReference type="SAM" id="SignalP"/>
    </source>
</evidence>
<feature type="signal peptide" evidence="2">
    <location>
        <begin position="1"/>
        <end position="17"/>
    </location>
</feature>
<evidence type="ECO:0000256" key="1">
    <source>
        <dbReference type="ARBA" id="ARBA00022729"/>
    </source>
</evidence>
<dbReference type="GeneID" id="92082359"/>
<gene>
    <name evidence="3" type="ORF">PG986_013075</name>
</gene>
<comment type="caution">
    <text evidence="3">The sequence shown here is derived from an EMBL/GenBank/DDBJ whole genome shotgun (WGS) entry which is preliminary data.</text>
</comment>
<dbReference type="RefSeq" id="XP_066695993.1">
    <property type="nucleotide sequence ID" value="XM_066849297.1"/>
</dbReference>
<dbReference type="SUPFAM" id="SSF50685">
    <property type="entry name" value="Barwin-like endoglucanases"/>
    <property type="match status" value="1"/>
</dbReference>
<dbReference type="Proteomes" id="UP001391051">
    <property type="component" value="Unassembled WGS sequence"/>
</dbReference>
<organism evidence="3 4">
    <name type="scientific">Apiospora aurea</name>
    <dbReference type="NCBI Taxonomy" id="335848"/>
    <lineage>
        <taxon>Eukaryota</taxon>
        <taxon>Fungi</taxon>
        <taxon>Dikarya</taxon>
        <taxon>Ascomycota</taxon>
        <taxon>Pezizomycotina</taxon>
        <taxon>Sordariomycetes</taxon>
        <taxon>Xylariomycetidae</taxon>
        <taxon>Amphisphaeriales</taxon>
        <taxon>Apiosporaceae</taxon>
        <taxon>Apiospora</taxon>
    </lineage>
</organism>
<feature type="chain" id="PRO_5046380968" evidence="2">
    <location>
        <begin position="18"/>
        <end position="134"/>
    </location>
</feature>
<name>A0ABR1Q1S8_9PEZI</name>
<dbReference type="PANTHER" id="PTHR31836:SF28">
    <property type="entry name" value="SRCR DOMAIN-CONTAINING PROTEIN-RELATED"/>
    <property type="match status" value="1"/>
</dbReference>
<evidence type="ECO:0000313" key="3">
    <source>
        <dbReference type="EMBL" id="KAK7943962.1"/>
    </source>
</evidence>
<protein>
    <submittedName>
        <fullName evidence="3">RlpA-like double-psi beta-barrel-protein domain-containing protein-containing protein</fullName>
    </submittedName>
</protein>
<accession>A0ABR1Q1S8</accession>
<dbReference type="EMBL" id="JAQQWE010000008">
    <property type="protein sequence ID" value="KAK7943962.1"/>
    <property type="molecule type" value="Genomic_DNA"/>
</dbReference>
<keyword evidence="4" id="KW-1185">Reference proteome</keyword>
<reference evidence="3 4" key="1">
    <citation type="submission" date="2023-01" db="EMBL/GenBank/DDBJ databases">
        <title>Analysis of 21 Apiospora genomes using comparative genomics revels a genus with tremendous synthesis potential of carbohydrate active enzymes and secondary metabolites.</title>
        <authorList>
            <person name="Sorensen T."/>
        </authorList>
    </citation>
    <scope>NUCLEOTIDE SEQUENCE [LARGE SCALE GENOMIC DNA]</scope>
    <source>
        <strain evidence="3 4">CBS 24483</strain>
    </source>
</reference>
<dbReference type="CDD" id="cd22191">
    <property type="entry name" value="DPBB_RlpA_EXP_N-like"/>
    <property type="match status" value="1"/>
</dbReference>
<dbReference type="Gene3D" id="2.40.40.10">
    <property type="entry name" value="RlpA-like domain"/>
    <property type="match status" value="1"/>
</dbReference>